<keyword evidence="2" id="KW-1185">Reference proteome</keyword>
<dbReference type="EMBL" id="JANJQO010000040">
    <property type="protein sequence ID" value="KAJ2983200.1"/>
    <property type="molecule type" value="Genomic_DNA"/>
</dbReference>
<dbReference type="Proteomes" id="UP001143910">
    <property type="component" value="Unassembled WGS sequence"/>
</dbReference>
<comment type="caution">
    <text evidence="1">The sequence shown here is derived from an EMBL/GenBank/DDBJ whole genome shotgun (WGS) entry which is preliminary data.</text>
</comment>
<name>A0ACC1NW81_9HYPO</name>
<organism evidence="1 2">
    <name type="scientific">Zarea fungicola</name>
    <dbReference type="NCBI Taxonomy" id="93591"/>
    <lineage>
        <taxon>Eukaryota</taxon>
        <taxon>Fungi</taxon>
        <taxon>Dikarya</taxon>
        <taxon>Ascomycota</taxon>
        <taxon>Pezizomycotina</taxon>
        <taxon>Sordariomycetes</taxon>
        <taxon>Hypocreomycetidae</taxon>
        <taxon>Hypocreales</taxon>
        <taxon>Cordycipitaceae</taxon>
        <taxon>Zarea</taxon>
    </lineage>
</organism>
<accession>A0ACC1NW81</accession>
<evidence type="ECO:0000313" key="2">
    <source>
        <dbReference type="Proteomes" id="UP001143910"/>
    </source>
</evidence>
<evidence type="ECO:0000313" key="1">
    <source>
        <dbReference type="EMBL" id="KAJ2983200.1"/>
    </source>
</evidence>
<protein>
    <submittedName>
        <fullName evidence="1">Uncharacterized protein</fullName>
    </submittedName>
</protein>
<reference evidence="1" key="1">
    <citation type="submission" date="2022-08" db="EMBL/GenBank/DDBJ databases">
        <title>Genome Sequence of Lecanicillium fungicola.</title>
        <authorList>
            <person name="Buettner E."/>
        </authorList>
    </citation>
    <scope>NUCLEOTIDE SEQUENCE</scope>
    <source>
        <strain evidence="1">Babe33</strain>
    </source>
</reference>
<proteinExistence type="predicted"/>
<gene>
    <name evidence="1" type="ORF">NQ176_g871</name>
</gene>
<sequence length="347" mass="38524">MANRARTHDEQVYSLKDLERLGSEKLVKATREYYNEGAMDLITLRENETAYDRYRIRPRVLRDTSQLDTSTTIFGTKVAFPFGFSPTAMQQLAHPDGEVATSKATANFKVPMGLSNYSTIDLERVISHGQGNPYAMQMSLLKNKDAMIKLIRRAETAGFKALLITLDVPYLGRRLNEFRNRFGVPKGMEYPNLFPGVDVTRLEDGDDSMAYDSALEWPDLMPFFRKHTKLQIWGKGIYTAEDAELAIKHGLDGIIVSNHGGRQLDGVPASLDILREVVAVAKGHIPIAVDGGIRRGTDIFKALALGADFCFAGRPAIWGLAYDGQNGVELALKLLYDEFKTAMALAG</sequence>